<comment type="caution">
    <text evidence="1">The sequence shown here is derived from an EMBL/GenBank/DDBJ whole genome shotgun (WGS) entry which is preliminary data.</text>
</comment>
<sequence length="279" mass="32589">MYNDMSSKSNNYCLEGLKADLLRSRSYLKQIQKDLNCYQQPLAPTSKQTSNLSLEIVSIHIPKTAGSAFTSILTQIYGEEHCYWDYEPSLINLDVITPKHKVIHGHLATRFVGKFPTAKIIMWIRNPIIRLVSDYYYLMSRPIEVLNQPAHKLNKEIFENNLSLEQFAELPGKQNVLNHYCRFGKIKLDKDYFFVGIQEFFDDDITDLSNLLHWPKIKVDKVNETTHSRYKDGLEKILSDHKLISKIVSLNQKDMELYQFGLELRAQRKGLSFKEMMDF</sequence>
<dbReference type="EMBL" id="JBBLXS010000155">
    <property type="protein sequence ID" value="MEK0185846.1"/>
    <property type="molecule type" value="Genomic_DNA"/>
</dbReference>
<evidence type="ECO:0000313" key="1">
    <source>
        <dbReference type="EMBL" id="MEK0185846.1"/>
    </source>
</evidence>
<reference evidence="1 2" key="1">
    <citation type="journal article" date="2020" name="Harmful Algae">
        <title>Molecular and morphological characterization of a novel dihydroanatoxin-a producing Microcoleus species (cyanobacteria) from the Russian River, California, USA.</title>
        <authorList>
            <person name="Conklin K.Y."/>
            <person name="Stancheva R."/>
            <person name="Otten T.G."/>
            <person name="Fadness R."/>
            <person name="Boyer G.L."/>
            <person name="Read B."/>
            <person name="Zhang X."/>
            <person name="Sheath R.G."/>
        </authorList>
    </citation>
    <scope>NUCLEOTIDE SEQUENCE [LARGE SCALE GENOMIC DNA]</scope>
    <source>
        <strain evidence="1 2">PTRS2</strain>
    </source>
</reference>
<dbReference type="RefSeq" id="WP_340522149.1">
    <property type="nucleotide sequence ID" value="NZ_JBBLXS010000155.1"/>
</dbReference>
<evidence type="ECO:0000313" key="2">
    <source>
        <dbReference type="Proteomes" id="UP001384579"/>
    </source>
</evidence>
<organism evidence="1 2">
    <name type="scientific">Microcoleus anatoxicus PTRS2</name>
    <dbReference type="NCBI Taxonomy" id="2705321"/>
    <lineage>
        <taxon>Bacteria</taxon>
        <taxon>Bacillati</taxon>
        <taxon>Cyanobacteriota</taxon>
        <taxon>Cyanophyceae</taxon>
        <taxon>Oscillatoriophycideae</taxon>
        <taxon>Oscillatoriales</taxon>
        <taxon>Microcoleaceae</taxon>
        <taxon>Microcoleus</taxon>
        <taxon>Microcoleus anatoxicus</taxon>
    </lineage>
</organism>
<gene>
    <name evidence="1" type="ORF">WMG39_13465</name>
</gene>
<dbReference type="InterPro" id="IPR027417">
    <property type="entry name" value="P-loop_NTPase"/>
</dbReference>
<protein>
    <submittedName>
        <fullName evidence="1">Sulfotransferase family 2 domain-containing protein</fullName>
    </submittedName>
</protein>
<dbReference type="Gene3D" id="3.40.50.300">
    <property type="entry name" value="P-loop containing nucleotide triphosphate hydrolases"/>
    <property type="match status" value="1"/>
</dbReference>
<proteinExistence type="predicted"/>
<dbReference type="SUPFAM" id="SSF52540">
    <property type="entry name" value="P-loop containing nucleoside triphosphate hydrolases"/>
    <property type="match status" value="1"/>
</dbReference>
<keyword evidence="2" id="KW-1185">Reference proteome</keyword>
<dbReference type="InterPro" id="IPR005331">
    <property type="entry name" value="Sulfotransferase"/>
</dbReference>
<dbReference type="Proteomes" id="UP001384579">
    <property type="component" value="Unassembled WGS sequence"/>
</dbReference>
<dbReference type="Pfam" id="PF03567">
    <property type="entry name" value="Sulfotransfer_2"/>
    <property type="match status" value="1"/>
</dbReference>
<name>A0ABU8YN78_9CYAN</name>
<accession>A0ABU8YN78</accession>